<proteinExistence type="predicted"/>
<evidence type="ECO:0000313" key="1">
    <source>
        <dbReference type="EMBL" id="RXH70801.1"/>
    </source>
</evidence>
<name>A0A498HNR4_MALDO</name>
<dbReference type="AlphaFoldDB" id="A0A498HNR4"/>
<reference evidence="1 2" key="1">
    <citation type="submission" date="2018-10" db="EMBL/GenBank/DDBJ databases">
        <title>A high-quality apple genome assembly.</title>
        <authorList>
            <person name="Hu J."/>
        </authorList>
    </citation>
    <scope>NUCLEOTIDE SEQUENCE [LARGE SCALE GENOMIC DNA]</scope>
    <source>
        <strain evidence="2">cv. HFTH1</strain>
        <tissue evidence="1">Young leaf</tissue>
    </source>
</reference>
<comment type="caution">
    <text evidence="1">The sequence shown here is derived from an EMBL/GenBank/DDBJ whole genome shotgun (WGS) entry which is preliminary data.</text>
</comment>
<gene>
    <name evidence="1" type="ORF">DVH24_013547</name>
</gene>
<organism evidence="1 2">
    <name type="scientific">Malus domestica</name>
    <name type="common">Apple</name>
    <name type="synonym">Pyrus malus</name>
    <dbReference type="NCBI Taxonomy" id="3750"/>
    <lineage>
        <taxon>Eukaryota</taxon>
        <taxon>Viridiplantae</taxon>
        <taxon>Streptophyta</taxon>
        <taxon>Embryophyta</taxon>
        <taxon>Tracheophyta</taxon>
        <taxon>Spermatophyta</taxon>
        <taxon>Magnoliopsida</taxon>
        <taxon>eudicotyledons</taxon>
        <taxon>Gunneridae</taxon>
        <taxon>Pentapetalae</taxon>
        <taxon>rosids</taxon>
        <taxon>fabids</taxon>
        <taxon>Rosales</taxon>
        <taxon>Rosaceae</taxon>
        <taxon>Amygdaloideae</taxon>
        <taxon>Maleae</taxon>
        <taxon>Malus</taxon>
    </lineage>
</organism>
<accession>A0A498HNR4</accession>
<keyword evidence="2" id="KW-1185">Reference proteome</keyword>
<protein>
    <submittedName>
        <fullName evidence="1">Uncharacterized protein</fullName>
    </submittedName>
</protein>
<dbReference type="Proteomes" id="UP000290289">
    <property type="component" value="Chromosome 16"/>
</dbReference>
<evidence type="ECO:0000313" key="2">
    <source>
        <dbReference type="Proteomes" id="UP000290289"/>
    </source>
</evidence>
<dbReference type="EMBL" id="RDQH01000342">
    <property type="protein sequence ID" value="RXH70801.1"/>
    <property type="molecule type" value="Genomic_DNA"/>
</dbReference>
<sequence length="74" mass="8520">MTGRSSVVAENASSGMGVAEYCKNMFLELQRKKAHRYVVQEGVDDIHYEIHETYPTEMELEVLRERAKEGKMLV</sequence>